<keyword evidence="2" id="KW-0808">Transferase</keyword>
<dbReference type="PANTHER" id="PTHR45947:SF3">
    <property type="entry name" value="SULFOQUINOVOSYL TRANSFERASE SQD2"/>
    <property type="match status" value="1"/>
</dbReference>
<dbReference type="GO" id="GO:0016757">
    <property type="term" value="F:glycosyltransferase activity"/>
    <property type="evidence" value="ECO:0007669"/>
    <property type="project" value="TreeGrafter"/>
</dbReference>
<evidence type="ECO:0000259" key="1">
    <source>
        <dbReference type="Pfam" id="PF13439"/>
    </source>
</evidence>
<dbReference type="HOGENOM" id="CLU_009583_10_1_6"/>
<accession>L0GWD7</accession>
<dbReference type="RefSeq" id="WP_015280442.1">
    <property type="nucleotide sequence ID" value="NC_019940.1"/>
</dbReference>
<organism evidence="2 3">
    <name type="scientific">Thioflavicoccus mobilis 8321</name>
    <dbReference type="NCBI Taxonomy" id="765912"/>
    <lineage>
        <taxon>Bacteria</taxon>
        <taxon>Pseudomonadati</taxon>
        <taxon>Pseudomonadota</taxon>
        <taxon>Gammaproteobacteria</taxon>
        <taxon>Chromatiales</taxon>
        <taxon>Chromatiaceae</taxon>
        <taxon>Thioflavicoccus</taxon>
    </lineage>
</organism>
<name>L0GWD7_9GAMM</name>
<dbReference type="InterPro" id="IPR028098">
    <property type="entry name" value="Glyco_trans_4-like_N"/>
</dbReference>
<dbReference type="Pfam" id="PF13439">
    <property type="entry name" value="Glyco_transf_4"/>
    <property type="match status" value="1"/>
</dbReference>
<dbReference type="Pfam" id="PF13692">
    <property type="entry name" value="Glyco_trans_1_4"/>
    <property type="match status" value="1"/>
</dbReference>
<feature type="domain" description="Glycosyltransferase subfamily 4-like N-terminal" evidence="1">
    <location>
        <begin position="15"/>
        <end position="209"/>
    </location>
</feature>
<dbReference type="KEGG" id="tmb:Thimo_1516"/>
<dbReference type="Gene3D" id="3.40.50.2000">
    <property type="entry name" value="Glycogen Phosphorylase B"/>
    <property type="match status" value="2"/>
</dbReference>
<dbReference type="AlphaFoldDB" id="L0GWD7"/>
<reference evidence="2 3" key="1">
    <citation type="submission" date="2011-09" db="EMBL/GenBank/DDBJ databases">
        <title>Complete sequence of chromosome of Thioflavicoccus mobilis 8321.</title>
        <authorList>
            <consortium name="US DOE Joint Genome Institute"/>
            <person name="Lucas S."/>
            <person name="Han J."/>
            <person name="Lapidus A."/>
            <person name="Cheng J.-F."/>
            <person name="Goodwin L."/>
            <person name="Pitluck S."/>
            <person name="Peters L."/>
            <person name="Ovchinnikova G."/>
            <person name="Lu M."/>
            <person name="Detter J.C."/>
            <person name="Han C."/>
            <person name="Tapia R."/>
            <person name="Land M."/>
            <person name="Hauser L."/>
            <person name="Kyrpides N."/>
            <person name="Ivanova N."/>
            <person name="Pagani I."/>
            <person name="Vogl K."/>
            <person name="Liu Z."/>
            <person name="Imhoff J."/>
            <person name="Thiel V."/>
            <person name="Frigaard N.-U."/>
            <person name="Bryant D."/>
            <person name="Woyke T."/>
        </authorList>
    </citation>
    <scope>NUCLEOTIDE SEQUENCE [LARGE SCALE GENOMIC DNA]</scope>
    <source>
        <strain evidence="2 3">8321</strain>
    </source>
</reference>
<evidence type="ECO:0000313" key="2">
    <source>
        <dbReference type="EMBL" id="AGA90301.1"/>
    </source>
</evidence>
<proteinExistence type="predicted"/>
<dbReference type="eggNOG" id="COG0438">
    <property type="taxonomic scope" value="Bacteria"/>
</dbReference>
<keyword evidence="3" id="KW-1185">Reference proteome</keyword>
<gene>
    <name evidence="2" type="ORF">Thimo_1516</name>
</gene>
<dbReference type="SUPFAM" id="SSF53756">
    <property type="entry name" value="UDP-Glycosyltransferase/glycogen phosphorylase"/>
    <property type="match status" value="1"/>
</dbReference>
<sequence>MRLCDLTFAYTECSGGIRTYIDHKRRFIAECTDHEHVLIVPGDEDRITREGRLTKIEIDSPFIPGAKPYRAFWRVGPIRQALARTEPDIVELGSFLVAPWAAFRYREQRQAAGAPSLVSAYFHTDVAHAYIGAPLRKLLSDGLEELSETLAHWGEKVSEVLETGAEMTFGNVFRRCDLTMAATRVQAARIAEYGVEGTAVVPLGVDLRRLSPEHRSTGFRARLGVDEDDILLIYCGRLDTEKAVRVLADAFSRLPETPRFHLAMMGEGPLREELEARAAALPRLHVLPYERDEAAYAAALASADVYVTAGPHETFGLAVVEAEASGLPVVGVDAGALRERVQPDWGRLGPVDDAAAMAENILAVAPRRTALGAAARAHVLAAGFGWERTFSQLLTLYDAAFAETRRCCRPRMEG</sequence>
<dbReference type="InterPro" id="IPR050194">
    <property type="entry name" value="Glycosyltransferase_grp1"/>
</dbReference>
<dbReference type="OrthoDB" id="9802525at2"/>
<dbReference type="PANTHER" id="PTHR45947">
    <property type="entry name" value="SULFOQUINOVOSYL TRANSFERASE SQD2"/>
    <property type="match status" value="1"/>
</dbReference>
<protein>
    <submittedName>
        <fullName evidence="2">Glycosyltransferase</fullName>
    </submittedName>
</protein>
<dbReference type="Proteomes" id="UP000010816">
    <property type="component" value="Chromosome"/>
</dbReference>
<dbReference type="EMBL" id="CP003051">
    <property type="protein sequence ID" value="AGA90301.1"/>
    <property type="molecule type" value="Genomic_DNA"/>
</dbReference>
<evidence type="ECO:0000313" key="3">
    <source>
        <dbReference type="Proteomes" id="UP000010816"/>
    </source>
</evidence>
<dbReference type="STRING" id="765912.Thimo_1516"/>